<evidence type="ECO:0000259" key="3">
    <source>
        <dbReference type="PROSITE" id="PS50006"/>
    </source>
</evidence>
<evidence type="ECO:0000313" key="5">
    <source>
        <dbReference type="Proteomes" id="UP001321766"/>
    </source>
</evidence>
<evidence type="ECO:0000256" key="1">
    <source>
        <dbReference type="ARBA" id="ARBA00022553"/>
    </source>
</evidence>
<keyword evidence="5" id="KW-1185">Reference proteome</keyword>
<proteinExistence type="predicted"/>
<dbReference type="EMBL" id="AP026798">
    <property type="protein sequence ID" value="BDR52721.1"/>
    <property type="molecule type" value="Genomic_DNA"/>
</dbReference>
<evidence type="ECO:0000313" key="4">
    <source>
        <dbReference type="EMBL" id="BDR52721.1"/>
    </source>
</evidence>
<evidence type="ECO:0000256" key="2">
    <source>
        <dbReference type="SAM" id="MobiDB-lite"/>
    </source>
</evidence>
<feature type="region of interest" description="Disordered" evidence="2">
    <location>
        <begin position="187"/>
        <end position="321"/>
    </location>
</feature>
<reference evidence="4 5" key="1">
    <citation type="journal article" date="2023" name="Microbiol. Spectr.">
        <title>Symbiosis of Carpenter Bees with Uncharacterized Lactic Acid Bacteria Showing NAD Auxotrophy.</title>
        <authorList>
            <person name="Kawasaki S."/>
            <person name="Ozawa K."/>
            <person name="Mori T."/>
            <person name="Yamamoto A."/>
            <person name="Ito M."/>
            <person name="Ohkuma M."/>
            <person name="Sakamoto M."/>
            <person name="Matsutani M."/>
        </authorList>
    </citation>
    <scope>NUCLEOTIDE SEQUENCE [LARGE SCALE GENOMIC DNA]</scope>
    <source>
        <strain evidence="4 5">Kim37-2</strain>
    </source>
</reference>
<feature type="compositionally biased region" description="Low complexity" evidence="2">
    <location>
        <begin position="263"/>
        <end position="278"/>
    </location>
</feature>
<dbReference type="CDD" id="cd00060">
    <property type="entry name" value="FHA"/>
    <property type="match status" value="1"/>
</dbReference>
<dbReference type="InterPro" id="IPR008984">
    <property type="entry name" value="SMAD_FHA_dom_sf"/>
</dbReference>
<accession>A0ABN6S968</accession>
<gene>
    <name evidence="4" type="ORF">KIM372_06280</name>
</gene>
<protein>
    <recommendedName>
        <fullName evidence="3">FHA domain-containing protein</fullName>
    </recommendedName>
</protein>
<dbReference type="Pfam" id="PF00498">
    <property type="entry name" value="FHA"/>
    <property type="match status" value="1"/>
</dbReference>
<keyword evidence="1" id="KW-0597">Phosphoprotein</keyword>
<sequence>MKEKTLRDRHTGATTLMLRTKRGELLNYTQAEWLLGQSSHSLLPFKYEPKGKGAIFYYDTTGLPSLADYLRMSISGVQYASLLRSLAQLGDLSAREQLPLESIRFELDHVFVEDDSLRFVCVPLQPLPAQQTSILGLLALLSESKRVKFTLLGDAALLEAVSDFSRRTALFSAFDFDEFLTATLPSQAAQSSRSQDPLQPEGSLSPAAVFDPFGPPAKATSAQQAVPAEPVLEQTDSSTVRTNRTNDAASSSAPPQDHAQNEAKATPAQEAGPAAEGGLPAGGGGQEGSPAKGGTRMLSGALPSGGLSAEREPDGQAATPPFSLVQVSTGQRLCQATQAVTLGRSEACEAQVVGNTNVSRMHAVVRRLPAGGFSVVDLGSANGTTVRGQILSKGQSAQLAAGESFLVADELIRIDE</sequence>
<dbReference type="PROSITE" id="PS50006">
    <property type="entry name" value="FHA_DOMAIN"/>
    <property type="match status" value="1"/>
</dbReference>
<feature type="compositionally biased region" description="Polar residues" evidence="2">
    <location>
        <begin position="234"/>
        <end position="254"/>
    </location>
</feature>
<dbReference type="SMART" id="SM00240">
    <property type="entry name" value="FHA"/>
    <property type="match status" value="1"/>
</dbReference>
<organism evidence="4 5">
    <name type="scientific">Bombiscardovia nodaiensis</name>
    <dbReference type="NCBI Taxonomy" id="2932181"/>
    <lineage>
        <taxon>Bacteria</taxon>
        <taxon>Bacillati</taxon>
        <taxon>Actinomycetota</taxon>
        <taxon>Actinomycetes</taxon>
        <taxon>Bifidobacteriales</taxon>
        <taxon>Bifidobacteriaceae</taxon>
        <taxon>Bombiscardovia</taxon>
    </lineage>
</organism>
<feature type="domain" description="FHA" evidence="3">
    <location>
        <begin position="340"/>
        <end position="391"/>
    </location>
</feature>
<dbReference type="Gene3D" id="2.60.200.20">
    <property type="match status" value="1"/>
</dbReference>
<name>A0ABN6S968_9BIFI</name>
<feature type="compositionally biased region" description="Polar residues" evidence="2">
    <location>
        <begin position="187"/>
        <end position="197"/>
    </location>
</feature>
<dbReference type="Proteomes" id="UP001321766">
    <property type="component" value="Chromosome"/>
</dbReference>
<dbReference type="SUPFAM" id="SSF49879">
    <property type="entry name" value="SMAD/FHA domain"/>
    <property type="match status" value="1"/>
</dbReference>
<dbReference type="InterPro" id="IPR000253">
    <property type="entry name" value="FHA_dom"/>
</dbReference>